<organism evidence="2 3">
    <name type="scientific">Neotoma lepida</name>
    <name type="common">Desert woodrat</name>
    <dbReference type="NCBI Taxonomy" id="56216"/>
    <lineage>
        <taxon>Eukaryota</taxon>
        <taxon>Metazoa</taxon>
        <taxon>Chordata</taxon>
        <taxon>Craniata</taxon>
        <taxon>Vertebrata</taxon>
        <taxon>Euteleostomi</taxon>
        <taxon>Mammalia</taxon>
        <taxon>Eutheria</taxon>
        <taxon>Euarchontoglires</taxon>
        <taxon>Glires</taxon>
        <taxon>Rodentia</taxon>
        <taxon>Myomorpha</taxon>
        <taxon>Muroidea</taxon>
        <taxon>Cricetidae</taxon>
        <taxon>Neotominae</taxon>
        <taxon>Neotoma</taxon>
    </lineage>
</organism>
<comment type="caution">
    <text evidence="2">The sequence shown here is derived from an EMBL/GenBank/DDBJ whole genome shotgun (WGS) entry which is preliminary data.</text>
</comment>
<evidence type="ECO:0000313" key="3">
    <source>
        <dbReference type="Proteomes" id="UP000092124"/>
    </source>
</evidence>
<dbReference type="STRING" id="56216.A0A1A6HPD2"/>
<dbReference type="OrthoDB" id="9934301at2759"/>
<dbReference type="GO" id="GO:0043533">
    <property type="term" value="F:inositol 1,3,4,5 tetrakisphosphate binding"/>
    <property type="evidence" value="ECO:0007669"/>
    <property type="project" value="TreeGrafter"/>
</dbReference>
<dbReference type="InterPro" id="IPR020864">
    <property type="entry name" value="MACPF"/>
</dbReference>
<dbReference type="GO" id="GO:0005768">
    <property type="term" value="C:endosome"/>
    <property type="evidence" value="ECO:0007669"/>
    <property type="project" value="TreeGrafter"/>
</dbReference>
<sequence>MADLAEYWDGFTNVLKILTKESSRDELLSFIQHYGSHYIAEALYGSELTCIIHFPSKKSKVAYCRRLVSAIDLEKVIPECVRCSLSVTCVL</sequence>
<dbReference type="InterPro" id="IPR026995">
    <property type="entry name" value="Astrotactin"/>
</dbReference>
<proteinExistence type="predicted"/>
<dbReference type="EMBL" id="LZPO01019243">
    <property type="protein sequence ID" value="OBS79592.1"/>
    <property type="molecule type" value="Genomic_DNA"/>
</dbReference>
<dbReference type="PANTHER" id="PTHR16592:SF2">
    <property type="entry name" value="ASTROTACTIN-2"/>
    <property type="match status" value="1"/>
</dbReference>
<dbReference type="Pfam" id="PF01823">
    <property type="entry name" value="MACPF"/>
    <property type="match status" value="1"/>
</dbReference>
<dbReference type="Proteomes" id="UP000092124">
    <property type="component" value="Unassembled WGS sequence"/>
</dbReference>
<dbReference type="PANTHER" id="PTHR16592">
    <property type="entry name" value="ASTROTACTIN-1-LIKE"/>
    <property type="match status" value="1"/>
</dbReference>
<evidence type="ECO:0000259" key="1">
    <source>
        <dbReference type="Pfam" id="PF01823"/>
    </source>
</evidence>
<reference evidence="2 3" key="1">
    <citation type="submission" date="2016-06" db="EMBL/GenBank/DDBJ databases">
        <title>The Draft Genome Sequence and Annotation of the Desert Woodrat Neotoma lepida.</title>
        <authorList>
            <person name="Campbell M."/>
            <person name="Oakeson K.F."/>
            <person name="Yandell M."/>
            <person name="Halpert J.R."/>
            <person name="Dearing D."/>
        </authorList>
    </citation>
    <scope>NUCLEOTIDE SEQUENCE [LARGE SCALE GENOMIC DNA]</scope>
    <source>
        <strain evidence="2">417</strain>
        <tissue evidence="2">Liver</tissue>
    </source>
</reference>
<evidence type="ECO:0000313" key="2">
    <source>
        <dbReference type="EMBL" id="OBS79592.1"/>
    </source>
</evidence>
<dbReference type="GO" id="GO:0016020">
    <property type="term" value="C:membrane"/>
    <property type="evidence" value="ECO:0007669"/>
    <property type="project" value="TreeGrafter"/>
</dbReference>
<dbReference type="AlphaFoldDB" id="A0A1A6HPD2"/>
<dbReference type="GO" id="GO:0007158">
    <property type="term" value="P:neuron cell-cell adhesion"/>
    <property type="evidence" value="ECO:0007669"/>
    <property type="project" value="TreeGrafter"/>
</dbReference>
<dbReference type="GO" id="GO:0001764">
    <property type="term" value="P:neuron migration"/>
    <property type="evidence" value="ECO:0007669"/>
    <property type="project" value="InterPro"/>
</dbReference>
<protein>
    <recommendedName>
        <fullName evidence="1">MACPF domain-containing protein</fullName>
    </recommendedName>
</protein>
<accession>A0A1A6HPD2</accession>
<keyword evidence="3" id="KW-1185">Reference proteome</keyword>
<name>A0A1A6HPD2_NEOLE</name>
<gene>
    <name evidence="2" type="ORF">A6R68_22206</name>
</gene>
<feature type="domain" description="MACPF" evidence="1">
    <location>
        <begin position="10"/>
        <end position="59"/>
    </location>
</feature>